<dbReference type="SUPFAM" id="SSF52200">
    <property type="entry name" value="Toll/Interleukin receptor TIR domain"/>
    <property type="match status" value="1"/>
</dbReference>
<evidence type="ECO:0000259" key="2">
    <source>
        <dbReference type="Pfam" id="PF13676"/>
    </source>
</evidence>
<dbReference type="InterPro" id="IPR016024">
    <property type="entry name" value="ARM-type_fold"/>
</dbReference>
<feature type="compositionally biased region" description="Polar residues" evidence="1">
    <location>
        <begin position="1"/>
        <end position="10"/>
    </location>
</feature>
<evidence type="ECO:0000313" key="3">
    <source>
        <dbReference type="EMBL" id="KAL3859199.1"/>
    </source>
</evidence>
<dbReference type="InterPro" id="IPR035897">
    <property type="entry name" value="Toll_tir_struct_dom_sf"/>
</dbReference>
<evidence type="ECO:0000313" key="4">
    <source>
        <dbReference type="Proteomes" id="UP001634394"/>
    </source>
</evidence>
<dbReference type="AlphaFoldDB" id="A0ABD3VC74"/>
<feature type="region of interest" description="Disordered" evidence="1">
    <location>
        <begin position="1"/>
        <end position="49"/>
    </location>
</feature>
<dbReference type="SUPFAM" id="SSF48371">
    <property type="entry name" value="ARM repeat"/>
    <property type="match status" value="1"/>
</dbReference>
<dbReference type="Proteomes" id="UP001634394">
    <property type="component" value="Unassembled WGS sequence"/>
</dbReference>
<proteinExistence type="predicted"/>
<organism evidence="3 4">
    <name type="scientific">Sinanodonta woodiana</name>
    <name type="common">Chinese pond mussel</name>
    <name type="synonym">Anodonta woodiana</name>
    <dbReference type="NCBI Taxonomy" id="1069815"/>
    <lineage>
        <taxon>Eukaryota</taxon>
        <taxon>Metazoa</taxon>
        <taxon>Spiralia</taxon>
        <taxon>Lophotrochozoa</taxon>
        <taxon>Mollusca</taxon>
        <taxon>Bivalvia</taxon>
        <taxon>Autobranchia</taxon>
        <taxon>Heteroconchia</taxon>
        <taxon>Palaeoheterodonta</taxon>
        <taxon>Unionida</taxon>
        <taxon>Unionoidea</taxon>
        <taxon>Unionidae</taxon>
        <taxon>Unioninae</taxon>
        <taxon>Sinanodonta</taxon>
    </lineage>
</organism>
<dbReference type="Gene3D" id="3.40.50.10140">
    <property type="entry name" value="Toll/interleukin-1 receptor homology (TIR) domain"/>
    <property type="match status" value="1"/>
</dbReference>
<dbReference type="InterPro" id="IPR011989">
    <property type="entry name" value="ARM-like"/>
</dbReference>
<reference evidence="3 4" key="1">
    <citation type="submission" date="2024-11" db="EMBL/GenBank/DDBJ databases">
        <title>Chromosome-level genome assembly of the freshwater bivalve Anodonta woodiana.</title>
        <authorList>
            <person name="Chen X."/>
        </authorList>
    </citation>
    <scope>NUCLEOTIDE SEQUENCE [LARGE SCALE GENOMIC DNA]</scope>
    <source>
        <strain evidence="3">MN2024</strain>
        <tissue evidence="3">Gills</tissue>
    </source>
</reference>
<evidence type="ECO:0000256" key="1">
    <source>
        <dbReference type="SAM" id="MobiDB-lite"/>
    </source>
</evidence>
<dbReference type="PANTHER" id="PTHR46270:SF2">
    <property type="entry name" value="TIR DOMAIN-CONTAINING PROTEIN"/>
    <property type="match status" value="1"/>
</dbReference>
<keyword evidence="4" id="KW-1185">Reference proteome</keyword>
<dbReference type="Pfam" id="PF13676">
    <property type="entry name" value="TIR_2"/>
    <property type="match status" value="1"/>
</dbReference>
<dbReference type="InterPro" id="IPR013761">
    <property type="entry name" value="SAM/pointed_sf"/>
</dbReference>
<accession>A0ABD3VC74</accession>
<gene>
    <name evidence="3" type="ORF">ACJMK2_009428</name>
</gene>
<dbReference type="InterPro" id="IPR000157">
    <property type="entry name" value="TIR_dom"/>
</dbReference>
<comment type="caution">
    <text evidence="3">The sequence shown here is derived from an EMBL/GenBank/DDBJ whole genome shotgun (WGS) entry which is preliminary data.</text>
</comment>
<name>A0ABD3VC74_SINWO</name>
<dbReference type="PANTHER" id="PTHR46270">
    <property type="entry name" value="ARMADILLO-TYPE FOLD-RELATED"/>
    <property type="match status" value="1"/>
</dbReference>
<dbReference type="EMBL" id="JBJQND010000012">
    <property type="protein sequence ID" value="KAL3859199.1"/>
    <property type="molecule type" value="Genomic_DNA"/>
</dbReference>
<dbReference type="SUPFAM" id="SSF47769">
    <property type="entry name" value="SAM/Pointed domain"/>
    <property type="match status" value="1"/>
</dbReference>
<feature type="domain" description="TIR" evidence="2">
    <location>
        <begin position="484"/>
        <end position="604"/>
    </location>
</feature>
<protein>
    <recommendedName>
        <fullName evidence="2">TIR domain-containing protein</fullName>
    </recommendedName>
</protein>
<sequence length="724" mass="82135">MGCGPSTNVKPDSLVINVEGSRIQRIRQDSGSEGYASDDNKSDTPQQNIITMPEPEKKKKPLLRTVSSMQAEDAQNLVKKYPELKPVLKSFDHTISILSQRKKWTEDHNETYLQGVQNTLKQNLLDNFQKLNHEEKRRVMGNHLVDEGFPELLFEFYVYAFEDADIQAFNNKLAQEAEEDETLKVLMTIREIFWNFSDSCPAFSKAVAETGIFKYLIGDLLAIKEDGLEVLEAESEPFAFTSAVAILHNCAHNPDTERKIYRDVNAVDTLLPFLESKQPKIQMVTLLALADMIDDNECDKIHGSENVFKLLRDMIEGARQADDRRKEGFCVSELIDGILGLAKADKNKTIIMETKPLRIFCKVLEDGYEKELLSVCKVVRELAFDQSNIGKIKEEKKLYTKLIELQKHINIDVCASAMGAIFQLKKHDGSPLAVGTQSGLPPIPDEDMGTTGTGAHAGDVKMRDNKQVQKRLSRGELPWRGPHIMISYNWDNQPKIIKIRDRLVDRGYNVWLDLEHMHTYMLDAMAQAVEKAFVVLVCFSEKYKLSQNCRAEAEYAFHKQKEIIPLKMQAGYNQDGWLGILVGSKLYYEFTEESNFEAKIKELLNAIDKLPNNPLYQLGSSNNANPDNGTTITKPVAIPDSGAKIFVSVAQWNKDEVNQWLRKSKLDPTRLKKLQSLTGEQLVFLKKVSDKAPEFFFRCLESKLGLDSLEDIMNLSNALEKINV</sequence>
<dbReference type="Gene3D" id="1.25.10.10">
    <property type="entry name" value="Leucine-rich Repeat Variant"/>
    <property type="match status" value="1"/>
</dbReference>